<feature type="transmembrane region" description="Helical" evidence="7">
    <location>
        <begin position="45"/>
        <end position="66"/>
    </location>
</feature>
<dbReference type="AlphaFoldDB" id="A0A9P3PI62"/>
<keyword evidence="9" id="KW-1185">Reference proteome</keyword>
<evidence type="ECO:0000256" key="4">
    <source>
        <dbReference type="ARBA" id="ARBA00022692"/>
    </source>
</evidence>
<keyword evidence="3" id="KW-0813">Transport</keyword>
<reference evidence="8" key="1">
    <citation type="submission" date="2022-07" db="EMBL/GenBank/DDBJ databases">
        <title>The genome of Lyophyllum shimeji provides insight into the initial evolution of ectomycorrhizal fungal genome.</title>
        <authorList>
            <person name="Kobayashi Y."/>
            <person name="Shibata T."/>
            <person name="Hirakawa H."/>
            <person name="Shigenobu S."/>
            <person name="Nishiyama T."/>
            <person name="Yamada A."/>
            <person name="Hasebe M."/>
            <person name="Kawaguchi M."/>
        </authorList>
    </citation>
    <scope>NUCLEOTIDE SEQUENCE</scope>
    <source>
        <strain evidence="8">AT787</strain>
    </source>
</reference>
<feature type="transmembrane region" description="Helical" evidence="7">
    <location>
        <begin position="78"/>
        <end position="97"/>
    </location>
</feature>
<dbReference type="OrthoDB" id="413079at2759"/>
<evidence type="ECO:0000256" key="6">
    <source>
        <dbReference type="ARBA" id="ARBA00023136"/>
    </source>
</evidence>
<proteinExistence type="inferred from homology"/>
<dbReference type="Gene3D" id="1.20.1250.20">
    <property type="entry name" value="MFS general substrate transporter like domains"/>
    <property type="match status" value="1"/>
</dbReference>
<gene>
    <name evidence="8" type="ORF">LshimejAT787_0306760</name>
</gene>
<evidence type="ECO:0000256" key="1">
    <source>
        <dbReference type="ARBA" id="ARBA00004127"/>
    </source>
</evidence>
<evidence type="ECO:0000313" key="8">
    <source>
        <dbReference type="EMBL" id="GLB36388.1"/>
    </source>
</evidence>
<evidence type="ECO:0000256" key="5">
    <source>
        <dbReference type="ARBA" id="ARBA00022989"/>
    </source>
</evidence>
<dbReference type="GO" id="GO:0012505">
    <property type="term" value="C:endomembrane system"/>
    <property type="evidence" value="ECO:0007669"/>
    <property type="project" value="UniProtKB-SubCell"/>
</dbReference>
<name>A0A9P3PI62_LYOSH</name>
<sequence>MHLLIWFVNSNFENALSASVIGALYGPVFPAILRLASDILPPEVHMISMGLISAAASCGSSLFSFMTGAISSVKGIHTLPYVTVPLGVVLIGLWGLFPSRLPTSTSLD</sequence>
<evidence type="ECO:0000313" key="9">
    <source>
        <dbReference type="Proteomes" id="UP001063166"/>
    </source>
</evidence>
<organism evidence="8 9">
    <name type="scientific">Lyophyllum shimeji</name>
    <name type="common">Hon-shimeji</name>
    <name type="synonym">Tricholoma shimeji</name>
    <dbReference type="NCBI Taxonomy" id="47721"/>
    <lineage>
        <taxon>Eukaryota</taxon>
        <taxon>Fungi</taxon>
        <taxon>Dikarya</taxon>
        <taxon>Basidiomycota</taxon>
        <taxon>Agaricomycotina</taxon>
        <taxon>Agaricomycetes</taxon>
        <taxon>Agaricomycetidae</taxon>
        <taxon>Agaricales</taxon>
        <taxon>Tricholomatineae</taxon>
        <taxon>Lyophyllaceae</taxon>
        <taxon>Lyophyllum</taxon>
    </lineage>
</organism>
<feature type="transmembrane region" description="Helical" evidence="7">
    <location>
        <begin position="12"/>
        <end position="33"/>
    </location>
</feature>
<dbReference type="EMBL" id="BRPK01000003">
    <property type="protein sequence ID" value="GLB36388.1"/>
    <property type="molecule type" value="Genomic_DNA"/>
</dbReference>
<dbReference type="PANTHER" id="PTHR23514">
    <property type="entry name" value="BYPASS OF STOP CODON PROTEIN 6"/>
    <property type="match status" value="1"/>
</dbReference>
<evidence type="ECO:0000256" key="2">
    <source>
        <dbReference type="ARBA" id="ARBA00008335"/>
    </source>
</evidence>
<protein>
    <submittedName>
        <fullName evidence="8">Uncharacterized protein</fullName>
    </submittedName>
</protein>
<dbReference type="PANTHER" id="PTHR23514:SF3">
    <property type="entry name" value="BYPASS OF STOP CODON PROTEIN 6"/>
    <property type="match status" value="1"/>
</dbReference>
<evidence type="ECO:0000256" key="7">
    <source>
        <dbReference type="SAM" id="Phobius"/>
    </source>
</evidence>
<accession>A0A9P3PI62</accession>
<keyword evidence="4 7" id="KW-0812">Transmembrane</keyword>
<dbReference type="InterPro" id="IPR036259">
    <property type="entry name" value="MFS_trans_sf"/>
</dbReference>
<dbReference type="SUPFAM" id="SSF103473">
    <property type="entry name" value="MFS general substrate transporter"/>
    <property type="match status" value="1"/>
</dbReference>
<dbReference type="Proteomes" id="UP001063166">
    <property type="component" value="Unassembled WGS sequence"/>
</dbReference>
<keyword evidence="6 7" id="KW-0472">Membrane</keyword>
<dbReference type="GO" id="GO:0016020">
    <property type="term" value="C:membrane"/>
    <property type="evidence" value="ECO:0007669"/>
    <property type="project" value="TreeGrafter"/>
</dbReference>
<comment type="caution">
    <text evidence="8">The sequence shown here is derived from an EMBL/GenBank/DDBJ whole genome shotgun (WGS) entry which is preliminary data.</text>
</comment>
<evidence type="ECO:0000256" key="3">
    <source>
        <dbReference type="ARBA" id="ARBA00022448"/>
    </source>
</evidence>
<dbReference type="InterPro" id="IPR051788">
    <property type="entry name" value="MFS_Transporter"/>
</dbReference>
<keyword evidence="5 7" id="KW-1133">Transmembrane helix</keyword>
<comment type="subcellular location">
    <subcellularLocation>
        <location evidence="1">Endomembrane system</location>
        <topology evidence="1">Multi-pass membrane protein</topology>
    </subcellularLocation>
</comment>
<comment type="similarity">
    <text evidence="2">Belongs to the major facilitator superfamily.</text>
</comment>